<dbReference type="EC" id="3.4.24.-" evidence="8"/>
<evidence type="ECO:0000256" key="6">
    <source>
        <dbReference type="ARBA" id="ARBA00023157"/>
    </source>
</evidence>
<sequence>MRGNGCYSAIGRTGKAQVLSLGNGCVTKDIVQHEMIHAIGLFHEQSRADRDQYVEVLRQNILQGEEHNFEKYGLNFIDHLGQPYDYYSIMHYEGTLFAKRGTETLRPVASARAKGIKLERRRVMSAIDIKKLNIIGGCPNFKLSEFEAQAGQYDNISDVYETRKFDRNYKNHFSGHVLYCAGDDNKTTAGTGFYILASLAFIRLYTLNYTSNDGTGNDDFHQTTHVRVSG</sequence>
<feature type="active site" evidence="7">
    <location>
        <position position="34"/>
    </location>
</feature>
<evidence type="ECO:0000256" key="2">
    <source>
        <dbReference type="ARBA" id="ARBA00022723"/>
    </source>
</evidence>
<organism evidence="10 11">
    <name type="scientific">Plectus sambesii</name>
    <dbReference type="NCBI Taxonomy" id="2011161"/>
    <lineage>
        <taxon>Eukaryota</taxon>
        <taxon>Metazoa</taxon>
        <taxon>Ecdysozoa</taxon>
        <taxon>Nematoda</taxon>
        <taxon>Chromadorea</taxon>
        <taxon>Plectida</taxon>
        <taxon>Plectina</taxon>
        <taxon>Plectoidea</taxon>
        <taxon>Plectidae</taxon>
        <taxon>Plectus</taxon>
    </lineage>
</organism>
<dbReference type="Gene3D" id="3.40.390.10">
    <property type="entry name" value="Collagenase (Catalytic Domain)"/>
    <property type="match status" value="1"/>
</dbReference>
<dbReference type="PRINTS" id="PR00480">
    <property type="entry name" value="ASTACIN"/>
</dbReference>
<evidence type="ECO:0000256" key="7">
    <source>
        <dbReference type="PROSITE-ProRule" id="PRU01211"/>
    </source>
</evidence>
<dbReference type="AlphaFoldDB" id="A0A914X7E6"/>
<keyword evidence="2 7" id="KW-0479">Metal-binding</keyword>
<keyword evidence="3 7" id="KW-0378">Hydrolase</keyword>
<feature type="binding site" evidence="7">
    <location>
        <position position="37"/>
    </location>
    <ligand>
        <name>Zn(2+)</name>
        <dbReference type="ChEBI" id="CHEBI:29105"/>
        <note>catalytic</note>
    </ligand>
</feature>
<dbReference type="GO" id="GO:0006508">
    <property type="term" value="P:proteolysis"/>
    <property type="evidence" value="ECO:0007669"/>
    <property type="project" value="UniProtKB-KW"/>
</dbReference>
<keyword evidence="1 7" id="KW-0645">Protease</keyword>
<reference evidence="11" key="1">
    <citation type="submission" date="2022-11" db="UniProtKB">
        <authorList>
            <consortium name="WormBaseParasite"/>
        </authorList>
    </citation>
    <scope>IDENTIFICATION</scope>
</reference>
<dbReference type="InterPro" id="IPR001506">
    <property type="entry name" value="Peptidase_M12A"/>
</dbReference>
<evidence type="ECO:0000259" key="9">
    <source>
        <dbReference type="PROSITE" id="PS51864"/>
    </source>
</evidence>
<dbReference type="CDD" id="cd04280">
    <property type="entry name" value="ZnMc_astacin_like"/>
    <property type="match status" value="1"/>
</dbReference>
<protein>
    <recommendedName>
        <fullName evidence="8">Metalloendopeptidase</fullName>
        <ecNumber evidence="8">3.4.24.-</ecNumber>
    </recommendedName>
</protein>
<evidence type="ECO:0000313" key="11">
    <source>
        <dbReference type="WBParaSite" id="PSAMB.scaffold6734size8883.g29004.t1"/>
    </source>
</evidence>
<dbReference type="PROSITE" id="PS51864">
    <property type="entry name" value="ASTACIN"/>
    <property type="match status" value="1"/>
</dbReference>
<dbReference type="InterPro" id="IPR006026">
    <property type="entry name" value="Peptidase_Metallo"/>
</dbReference>
<dbReference type="PANTHER" id="PTHR10127:SF780">
    <property type="entry name" value="METALLOENDOPEPTIDASE"/>
    <property type="match status" value="1"/>
</dbReference>
<dbReference type="WBParaSite" id="PSAMB.scaffold6734size8883.g29004.t1">
    <property type="protein sequence ID" value="PSAMB.scaffold6734size8883.g29004.t1"/>
    <property type="gene ID" value="PSAMB.scaffold6734size8883.g29004"/>
</dbReference>
<proteinExistence type="predicted"/>
<dbReference type="Pfam" id="PF01400">
    <property type="entry name" value="Astacin"/>
    <property type="match status" value="1"/>
</dbReference>
<dbReference type="PANTHER" id="PTHR10127">
    <property type="entry name" value="DISCOIDIN, CUB, EGF, LAMININ , AND ZINC METALLOPROTEASE DOMAIN CONTAINING"/>
    <property type="match status" value="1"/>
</dbReference>
<evidence type="ECO:0000256" key="5">
    <source>
        <dbReference type="ARBA" id="ARBA00023049"/>
    </source>
</evidence>
<dbReference type="InterPro" id="IPR034035">
    <property type="entry name" value="Astacin-like_dom"/>
</dbReference>
<evidence type="ECO:0000256" key="8">
    <source>
        <dbReference type="RuleBase" id="RU361183"/>
    </source>
</evidence>
<dbReference type="Proteomes" id="UP000887566">
    <property type="component" value="Unplaced"/>
</dbReference>
<evidence type="ECO:0000313" key="10">
    <source>
        <dbReference type="Proteomes" id="UP000887566"/>
    </source>
</evidence>
<dbReference type="GO" id="GO:0008270">
    <property type="term" value="F:zinc ion binding"/>
    <property type="evidence" value="ECO:0007669"/>
    <property type="project" value="UniProtKB-UniRule"/>
</dbReference>
<keyword evidence="5 7" id="KW-0482">Metalloprotease</keyword>
<dbReference type="SUPFAM" id="SSF55486">
    <property type="entry name" value="Metalloproteases ('zincins'), catalytic domain"/>
    <property type="match status" value="1"/>
</dbReference>
<evidence type="ECO:0000256" key="4">
    <source>
        <dbReference type="ARBA" id="ARBA00022833"/>
    </source>
</evidence>
<evidence type="ECO:0000256" key="3">
    <source>
        <dbReference type="ARBA" id="ARBA00022801"/>
    </source>
</evidence>
<evidence type="ECO:0000256" key="1">
    <source>
        <dbReference type="ARBA" id="ARBA00022670"/>
    </source>
</evidence>
<comment type="caution">
    <text evidence="7">Lacks conserved residue(s) required for the propagation of feature annotation.</text>
</comment>
<dbReference type="GO" id="GO:0004222">
    <property type="term" value="F:metalloendopeptidase activity"/>
    <property type="evidence" value="ECO:0007669"/>
    <property type="project" value="UniProtKB-UniRule"/>
</dbReference>
<dbReference type="SMART" id="SM00235">
    <property type="entry name" value="ZnMc"/>
    <property type="match status" value="1"/>
</dbReference>
<keyword evidence="10" id="KW-1185">Reference proteome</keyword>
<name>A0A914X7E6_9BILA</name>
<keyword evidence="4 7" id="KW-0862">Zinc</keyword>
<dbReference type="InterPro" id="IPR024079">
    <property type="entry name" value="MetalloPept_cat_dom_sf"/>
</dbReference>
<keyword evidence="6" id="KW-1015">Disulfide bond</keyword>
<feature type="binding site" evidence="7">
    <location>
        <position position="33"/>
    </location>
    <ligand>
        <name>Zn(2+)</name>
        <dbReference type="ChEBI" id="CHEBI:29105"/>
        <note>catalytic</note>
    </ligand>
</feature>
<accession>A0A914X7E6</accession>
<feature type="binding site" evidence="7">
    <location>
        <position position="43"/>
    </location>
    <ligand>
        <name>Zn(2+)</name>
        <dbReference type="ChEBI" id="CHEBI:29105"/>
        <note>catalytic</note>
    </ligand>
</feature>
<comment type="cofactor">
    <cofactor evidence="7 8">
        <name>Zn(2+)</name>
        <dbReference type="ChEBI" id="CHEBI:29105"/>
    </cofactor>
    <text evidence="7 8">Binds 1 zinc ion per subunit.</text>
</comment>
<feature type="domain" description="Peptidase M12A" evidence="9">
    <location>
        <begin position="1"/>
        <end position="139"/>
    </location>
</feature>